<dbReference type="InterPro" id="IPR008920">
    <property type="entry name" value="TF_FadR/GntR_C"/>
</dbReference>
<protein>
    <submittedName>
        <fullName evidence="5">FCD domain-containing protein</fullName>
    </submittedName>
</protein>
<dbReference type="PANTHER" id="PTHR43537">
    <property type="entry name" value="TRANSCRIPTIONAL REGULATOR, GNTR FAMILY"/>
    <property type="match status" value="1"/>
</dbReference>
<dbReference type="SUPFAM" id="SSF46785">
    <property type="entry name" value="Winged helix' DNA-binding domain"/>
    <property type="match status" value="1"/>
</dbReference>
<name>A0ABP3ZIQ1_9ACTN</name>
<gene>
    <name evidence="5" type="ORF">GCM10009549_41270</name>
</gene>
<dbReference type="PROSITE" id="PS50949">
    <property type="entry name" value="HTH_GNTR"/>
    <property type="match status" value="1"/>
</dbReference>
<dbReference type="CDD" id="cd07377">
    <property type="entry name" value="WHTH_GntR"/>
    <property type="match status" value="1"/>
</dbReference>
<reference evidence="6" key="1">
    <citation type="journal article" date="2019" name="Int. J. Syst. Evol. Microbiol.">
        <title>The Global Catalogue of Microorganisms (GCM) 10K type strain sequencing project: providing services to taxonomists for standard genome sequencing and annotation.</title>
        <authorList>
            <consortium name="The Broad Institute Genomics Platform"/>
            <consortium name="The Broad Institute Genome Sequencing Center for Infectious Disease"/>
            <person name="Wu L."/>
            <person name="Ma J."/>
        </authorList>
    </citation>
    <scope>NUCLEOTIDE SEQUENCE [LARGE SCALE GENOMIC DNA]</scope>
    <source>
        <strain evidence="6">JCM 10673</strain>
    </source>
</reference>
<dbReference type="PANTHER" id="PTHR43537:SF5">
    <property type="entry name" value="UXU OPERON TRANSCRIPTIONAL REGULATOR"/>
    <property type="match status" value="1"/>
</dbReference>
<evidence type="ECO:0000256" key="1">
    <source>
        <dbReference type="ARBA" id="ARBA00023015"/>
    </source>
</evidence>
<dbReference type="SMART" id="SM00345">
    <property type="entry name" value="HTH_GNTR"/>
    <property type="match status" value="1"/>
</dbReference>
<comment type="caution">
    <text evidence="5">The sequence shown here is derived from an EMBL/GenBank/DDBJ whole genome shotgun (WGS) entry which is preliminary data.</text>
</comment>
<dbReference type="Proteomes" id="UP001501005">
    <property type="component" value="Unassembled WGS sequence"/>
</dbReference>
<dbReference type="SMART" id="SM00895">
    <property type="entry name" value="FCD"/>
    <property type="match status" value="1"/>
</dbReference>
<dbReference type="InterPro" id="IPR036388">
    <property type="entry name" value="WH-like_DNA-bd_sf"/>
</dbReference>
<organism evidence="5 6">
    <name type="scientific">Streptomyces thermoalcalitolerans</name>
    <dbReference type="NCBI Taxonomy" id="65605"/>
    <lineage>
        <taxon>Bacteria</taxon>
        <taxon>Bacillati</taxon>
        <taxon>Actinomycetota</taxon>
        <taxon>Actinomycetes</taxon>
        <taxon>Kitasatosporales</taxon>
        <taxon>Streptomycetaceae</taxon>
        <taxon>Streptomyces</taxon>
    </lineage>
</organism>
<dbReference type="Pfam" id="PF00392">
    <property type="entry name" value="GntR"/>
    <property type="match status" value="1"/>
</dbReference>
<evidence type="ECO:0000259" key="4">
    <source>
        <dbReference type="PROSITE" id="PS50949"/>
    </source>
</evidence>
<dbReference type="InterPro" id="IPR000524">
    <property type="entry name" value="Tscrpt_reg_HTH_GntR"/>
</dbReference>
<dbReference type="InterPro" id="IPR036390">
    <property type="entry name" value="WH_DNA-bd_sf"/>
</dbReference>
<evidence type="ECO:0000256" key="3">
    <source>
        <dbReference type="ARBA" id="ARBA00023163"/>
    </source>
</evidence>
<evidence type="ECO:0000256" key="2">
    <source>
        <dbReference type="ARBA" id="ARBA00023125"/>
    </source>
</evidence>
<evidence type="ECO:0000313" key="6">
    <source>
        <dbReference type="Proteomes" id="UP001501005"/>
    </source>
</evidence>
<dbReference type="Gene3D" id="1.20.120.530">
    <property type="entry name" value="GntR ligand-binding domain-like"/>
    <property type="match status" value="1"/>
</dbReference>
<keyword evidence="2" id="KW-0238">DNA-binding</keyword>
<accession>A0ABP3ZIQ1</accession>
<proteinExistence type="predicted"/>
<dbReference type="PRINTS" id="PR00035">
    <property type="entry name" value="HTHGNTR"/>
</dbReference>
<keyword evidence="1" id="KW-0805">Transcription regulation</keyword>
<keyword evidence="6" id="KW-1185">Reference proteome</keyword>
<dbReference type="Pfam" id="PF07729">
    <property type="entry name" value="FCD"/>
    <property type="match status" value="1"/>
</dbReference>
<feature type="domain" description="HTH gntR-type" evidence="4">
    <location>
        <begin position="24"/>
        <end position="92"/>
    </location>
</feature>
<evidence type="ECO:0000313" key="5">
    <source>
        <dbReference type="EMBL" id="GAA0921908.1"/>
    </source>
</evidence>
<keyword evidence="3" id="KW-0804">Transcription</keyword>
<dbReference type="EMBL" id="BAAAHG010000038">
    <property type="protein sequence ID" value="GAA0921908.1"/>
    <property type="molecule type" value="Genomic_DNA"/>
</dbReference>
<dbReference type="SUPFAM" id="SSF48008">
    <property type="entry name" value="GntR ligand-binding domain-like"/>
    <property type="match status" value="1"/>
</dbReference>
<dbReference type="InterPro" id="IPR011711">
    <property type="entry name" value="GntR_C"/>
</dbReference>
<sequence length="260" mass="28604">MAVPGRRSTGAREGGGAFRIEPVSRVADRVAEQIRSYIVDEDLAEGERLPSERRLAELVGSSRPTVSQALRSLAVQGLVTIRPGSGAYVLRRPASMVDASIELMLRLEPDSVGEAAHLRFLLELTAGRQAIAHRAGDLEPLERALEGLRRARGSAAEWIAADTVFHVEVVRLAGNRFLTSLFSSVHTALVEKAYERWVAGEQAPSWLTGEGFEEQIALHEPMAQALAQGRRREFERAAIAHQRALLEHMDLHLPGWDRGL</sequence>
<dbReference type="RefSeq" id="WP_344051928.1">
    <property type="nucleotide sequence ID" value="NZ_BAAAHG010000038.1"/>
</dbReference>
<dbReference type="Gene3D" id="1.10.10.10">
    <property type="entry name" value="Winged helix-like DNA-binding domain superfamily/Winged helix DNA-binding domain"/>
    <property type="match status" value="1"/>
</dbReference>